<accession>A0A8J3VS94</accession>
<evidence type="ECO:0000256" key="1">
    <source>
        <dbReference type="SAM" id="MobiDB-lite"/>
    </source>
</evidence>
<reference evidence="2" key="1">
    <citation type="submission" date="2021-01" db="EMBL/GenBank/DDBJ databases">
        <title>Whole genome shotgun sequence of Rugosimonospora africana NBRC 104875.</title>
        <authorList>
            <person name="Komaki H."/>
            <person name="Tamura T."/>
        </authorList>
    </citation>
    <scope>NUCLEOTIDE SEQUENCE</scope>
    <source>
        <strain evidence="2">NBRC 104875</strain>
    </source>
</reference>
<protein>
    <submittedName>
        <fullName evidence="2">Uncharacterized protein</fullName>
    </submittedName>
</protein>
<proteinExistence type="predicted"/>
<sequence>MDGPRPPSLLAPSIWYAAVDAPHLKPLGNIDSSRCESDSHSTEGRPGGGVVEKAGGPPREQAALTPGRAAT</sequence>
<feature type="region of interest" description="Disordered" evidence="1">
    <location>
        <begin position="29"/>
        <end position="71"/>
    </location>
</feature>
<evidence type="ECO:0000313" key="2">
    <source>
        <dbReference type="EMBL" id="GIH17022.1"/>
    </source>
</evidence>
<dbReference type="Proteomes" id="UP000642748">
    <property type="component" value="Unassembled WGS sequence"/>
</dbReference>
<feature type="compositionally biased region" description="Basic and acidic residues" evidence="1">
    <location>
        <begin position="33"/>
        <end position="43"/>
    </location>
</feature>
<evidence type="ECO:0000313" key="3">
    <source>
        <dbReference type="Proteomes" id="UP000642748"/>
    </source>
</evidence>
<comment type="caution">
    <text evidence="2">The sequence shown here is derived from an EMBL/GenBank/DDBJ whole genome shotgun (WGS) entry which is preliminary data.</text>
</comment>
<gene>
    <name evidence="2" type="ORF">Raf01_51940</name>
</gene>
<dbReference type="AlphaFoldDB" id="A0A8J3VS94"/>
<dbReference type="EMBL" id="BONZ01000049">
    <property type="protein sequence ID" value="GIH17022.1"/>
    <property type="molecule type" value="Genomic_DNA"/>
</dbReference>
<name>A0A8J3VS94_9ACTN</name>
<keyword evidence="3" id="KW-1185">Reference proteome</keyword>
<organism evidence="2 3">
    <name type="scientific">Rugosimonospora africana</name>
    <dbReference type="NCBI Taxonomy" id="556532"/>
    <lineage>
        <taxon>Bacteria</taxon>
        <taxon>Bacillati</taxon>
        <taxon>Actinomycetota</taxon>
        <taxon>Actinomycetes</taxon>
        <taxon>Micromonosporales</taxon>
        <taxon>Micromonosporaceae</taxon>
        <taxon>Rugosimonospora</taxon>
    </lineage>
</organism>